<dbReference type="PRINTS" id="PR00037">
    <property type="entry name" value="HTHLACR"/>
</dbReference>
<dbReference type="RefSeq" id="WP_219780208.1">
    <property type="nucleotide sequence ID" value="NZ_JAHXPT010000009.1"/>
</dbReference>
<dbReference type="InterPro" id="IPR050313">
    <property type="entry name" value="Carb_Metab_HTH_regulators"/>
</dbReference>
<dbReference type="InterPro" id="IPR001034">
    <property type="entry name" value="DeoR_HTH"/>
</dbReference>
<organism evidence="7 8">
    <name type="scientific">Clostridium weizhouense</name>
    <dbReference type="NCBI Taxonomy" id="2859781"/>
    <lineage>
        <taxon>Bacteria</taxon>
        <taxon>Bacillati</taxon>
        <taxon>Bacillota</taxon>
        <taxon>Clostridia</taxon>
        <taxon>Eubacteriales</taxon>
        <taxon>Clostridiaceae</taxon>
        <taxon>Clostridium</taxon>
    </lineage>
</organism>
<comment type="function">
    <text evidence="5">Repressor of the lactose catabolism operon. Galactose-6-phosphate is the inducer.</text>
</comment>
<dbReference type="GO" id="GO:0003677">
    <property type="term" value="F:DNA binding"/>
    <property type="evidence" value="ECO:0007669"/>
    <property type="project" value="UniProtKB-KW"/>
</dbReference>
<dbReference type="PANTHER" id="PTHR30363:SF4">
    <property type="entry name" value="GLYCEROL-3-PHOSPHATE REGULON REPRESSOR"/>
    <property type="match status" value="1"/>
</dbReference>
<dbReference type="PROSITE" id="PS51000">
    <property type="entry name" value="HTH_DEOR_2"/>
    <property type="match status" value="1"/>
</dbReference>
<dbReference type="EMBL" id="JAHXPT010000009">
    <property type="protein sequence ID" value="MBW6410743.1"/>
    <property type="molecule type" value="Genomic_DNA"/>
</dbReference>
<dbReference type="SUPFAM" id="SSF46785">
    <property type="entry name" value="Winged helix' DNA-binding domain"/>
    <property type="match status" value="1"/>
</dbReference>
<dbReference type="InterPro" id="IPR014036">
    <property type="entry name" value="DeoR-like_C"/>
</dbReference>
<reference evidence="7 8" key="1">
    <citation type="submission" date="2021-07" db="EMBL/GenBank/DDBJ databases">
        <title>Clostridium weizhouense sp. nov., an anaerobic bacterium isolated from activated sludge of Petroleum wastewater.</title>
        <authorList>
            <person name="Li Q."/>
        </authorList>
    </citation>
    <scope>NUCLEOTIDE SEQUENCE [LARGE SCALE GENOMIC DNA]</scope>
    <source>
        <strain evidence="7 8">YB-6</strain>
    </source>
</reference>
<name>A0ABS7ARQ7_9CLOT</name>
<dbReference type="Gene3D" id="1.10.10.10">
    <property type="entry name" value="Winged helix-like DNA-binding domain superfamily/Winged helix DNA-binding domain"/>
    <property type="match status" value="1"/>
</dbReference>
<accession>A0ABS7ARQ7</accession>
<keyword evidence="7" id="KW-0238">DNA-binding</keyword>
<keyword evidence="4" id="KW-0804">Transcription</keyword>
<feature type="domain" description="HTH deoR-type" evidence="6">
    <location>
        <begin position="3"/>
        <end position="58"/>
    </location>
</feature>
<protein>
    <recommendedName>
        <fullName evidence="1">Lactose phosphotransferase system repressor</fullName>
    </recommendedName>
</protein>
<keyword evidence="3" id="KW-0805">Transcription regulation</keyword>
<dbReference type="SMART" id="SM01134">
    <property type="entry name" value="DeoRC"/>
    <property type="match status" value="1"/>
</dbReference>
<dbReference type="InterPro" id="IPR037171">
    <property type="entry name" value="NagB/RpiA_transferase-like"/>
</dbReference>
<dbReference type="SMART" id="SM00420">
    <property type="entry name" value="HTH_DEOR"/>
    <property type="match status" value="1"/>
</dbReference>
<dbReference type="InterPro" id="IPR036390">
    <property type="entry name" value="WH_DNA-bd_sf"/>
</dbReference>
<gene>
    <name evidence="7" type="ORF">KYD98_11630</name>
</gene>
<comment type="caution">
    <text evidence="7">The sequence shown here is derived from an EMBL/GenBank/DDBJ whole genome shotgun (WGS) entry which is preliminary data.</text>
</comment>
<dbReference type="SUPFAM" id="SSF100950">
    <property type="entry name" value="NagB/RpiA/CoA transferase-like"/>
    <property type="match status" value="1"/>
</dbReference>
<evidence type="ECO:0000313" key="8">
    <source>
        <dbReference type="Proteomes" id="UP001519921"/>
    </source>
</evidence>
<dbReference type="InterPro" id="IPR036388">
    <property type="entry name" value="WH-like_DNA-bd_sf"/>
</dbReference>
<dbReference type="Proteomes" id="UP001519921">
    <property type="component" value="Unassembled WGS sequence"/>
</dbReference>
<keyword evidence="2" id="KW-0678">Repressor</keyword>
<sequence>MFQEERLQEIIDIVNKEGKVFVKNLSEKFGVSDGMIRKDLQRLESLGKLTRTYGGAIANNEIKKTLNIDTRMHKNIENKHIIAKKAFNIIKDSDTLFLDISSVNFLLAELIANSDKKITLITNMSSIPELFKNNSSCKLIVIGGIYNKELGGTVGAETINTLKKYRFDKAFIGSSGINLENGDVYNFDLEEGNTKQEIINSSNNSYILIENEKFYSHGIYTFSNLNDINGIVTDKIPDRNVMKILESFNVELYN</sequence>
<evidence type="ECO:0000259" key="6">
    <source>
        <dbReference type="PROSITE" id="PS51000"/>
    </source>
</evidence>
<evidence type="ECO:0000256" key="4">
    <source>
        <dbReference type="ARBA" id="ARBA00023163"/>
    </source>
</evidence>
<evidence type="ECO:0000256" key="1">
    <source>
        <dbReference type="ARBA" id="ARBA00021390"/>
    </source>
</evidence>
<evidence type="ECO:0000256" key="2">
    <source>
        <dbReference type="ARBA" id="ARBA00022491"/>
    </source>
</evidence>
<dbReference type="Pfam" id="PF08220">
    <property type="entry name" value="HTH_DeoR"/>
    <property type="match status" value="1"/>
</dbReference>
<proteinExistence type="predicted"/>
<dbReference type="Pfam" id="PF00455">
    <property type="entry name" value="DeoRC"/>
    <property type="match status" value="1"/>
</dbReference>
<evidence type="ECO:0000256" key="3">
    <source>
        <dbReference type="ARBA" id="ARBA00023015"/>
    </source>
</evidence>
<dbReference type="PANTHER" id="PTHR30363">
    <property type="entry name" value="HTH-TYPE TRANSCRIPTIONAL REGULATOR SRLR-RELATED"/>
    <property type="match status" value="1"/>
</dbReference>
<keyword evidence="8" id="KW-1185">Reference proteome</keyword>
<evidence type="ECO:0000256" key="5">
    <source>
        <dbReference type="ARBA" id="ARBA00024937"/>
    </source>
</evidence>
<evidence type="ECO:0000313" key="7">
    <source>
        <dbReference type="EMBL" id="MBW6410743.1"/>
    </source>
</evidence>